<dbReference type="SUPFAM" id="SSF88713">
    <property type="entry name" value="Glycoside hydrolase/deacetylase"/>
    <property type="match status" value="1"/>
</dbReference>
<proteinExistence type="predicted"/>
<keyword evidence="4" id="KW-1185">Reference proteome</keyword>
<reference evidence="3 4" key="1">
    <citation type="submission" date="2023-08" db="EMBL/GenBank/DDBJ databases">
        <title>Microbacterium sp. nov., isolated from a waste landfill.</title>
        <authorList>
            <person name="Wen W."/>
        </authorList>
    </citation>
    <scope>NUCLEOTIDE SEQUENCE [LARGE SCALE GENOMIC DNA]</scope>
    <source>
        <strain evidence="3 4">ASV81</strain>
    </source>
</reference>
<dbReference type="RefSeq" id="WP_308487639.1">
    <property type="nucleotide sequence ID" value="NZ_JAVFCB010000001.1"/>
</dbReference>
<dbReference type="CDD" id="cd10955">
    <property type="entry name" value="CE4_BH0857_like"/>
    <property type="match status" value="1"/>
</dbReference>
<accession>A0ABU0XC71</accession>
<evidence type="ECO:0000313" key="4">
    <source>
        <dbReference type="Proteomes" id="UP001230289"/>
    </source>
</evidence>
<evidence type="ECO:0000313" key="3">
    <source>
        <dbReference type="EMBL" id="MDQ4212710.1"/>
    </source>
</evidence>
<dbReference type="InterPro" id="IPR011330">
    <property type="entry name" value="Glyco_hydro/deAcase_b/a-brl"/>
</dbReference>
<dbReference type="Pfam" id="PF01522">
    <property type="entry name" value="Polysacc_deac_1"/>
    <property type="match status" value="1"/>
</dbReference>
<comment type="caution">
    <text evidence="3">The sequence shown here is derived from an EMBL/GenBank/DDBJ whole genome shotgun (WGS) entry which is preliminary data.</text>
</comment>
<dbReference type="EMBL" id="JAVFCB010000001">
    <property type="protein sequence ID" value="MDQ4212710.1"/>
    <property type="molecule type" value="Genomic_DNA"/>
</dbReference>
<protein>
    <submittedName>
        <fullName evidence="3">Polysaccharide deacetylase family protein</fullName>
    </submittedName>
</protein>
<dbReference type="PROSITE" id="PS51257">
    <property type="entry name" value="PROKAR_LIPOPROTEIN"/>
    <property type="match status" value="1"/>
</dbReference>
<evidence type="ECO:0000259" key="2">
    <source>
        <dbReference type="PROSITE" id="PS51677"/>
    </source>
</evidence>
<dbReference type="Proteomes" id="UP001230289">
    <property type="component" value="Unassembled WGS sequence"/>
</dbReference>
<sequence length="314" mass="32177">MNSARADGPLTRRTFGGLLLAAAAVGMSGCATRSPERASSTDAASPAGSTATATATPRITVASVPEAAAPVATGAAATSSPAQAVIERHASQNPRAWGMQLPGIRSSLDAPTSADGHPRVALTFDACGGPAGSGFDEKLVTALIAQRIPATLFLNGRWIDANPVVARKLFAEPLFEIGNHGTLHRPLSVRGRAAYGIPGTSSAAEAVDEVWVNHERIRSLTGRAPRWFRPGTAHYDDVAVSIVHDLGETPLGFTVNGDGGATFPARVVAREVGKAVGGDIVLAHMNQPGSGTADGVIAAIAALHDRGAQFVHID</sequence>
<feature type="region of interest" description="Disordered" evidence="1">
    <location>
        <begin position="31"/>
        <end position="53"/>
    </location>
</feature>
<dbReference type="PANTHER" id="PTHR10587">
    <property type="entry name" value="GLYCOSYL TRANSFERASE-RELATED"/>
    <property type="match status" value="1"/>
</dbReference>
<dbReference type="Gene3D" id="3.20.20.370">
    <property type="entry name" value="Glycoside hydrolase/deacetylase"/>
    <property type="match status" value="1"/>
</dbReference>
<dbReference type="InterPro" id="IPR002509">
    <property type="entry name" value="NODB_dom"/>
</dbReference>
<dbReference type="PANTHER" id="PTHR10587:SF134">
    <property type="entry name" value="SECRETED PROTEIN"/>
    <property type="match status" value="1"/>
</dbReference>
<name>A0ABU0XC71_9MICO</name>
<dbReference type="InterPro" id="IPR050248">
    <property type="entry name" value="Polysacc_deacetylase_ArnD"/>
</dbReference>
<feature type="compositionally biased region" description="Low complexity" evidence="1">
    <location>
        <begin position="38"/>
        <end position="53"/>
    </location>
</feature>
<feature type="domain" description="NodB homology" evidence="2">
    <location>
        <begin position="118"/>
        <end position="314"/>
    </location>
</feature>
<gene>
    <name evidence="3" type="ORF">RBR11_02140</name>
</gene>
<organism evidence="3 4">
    <name type="scientific">Microbacterium capsulatum</name>
    <dbReference type="NCBI Taxonomy" id="3041921"/>
    <lineage>
        <taxon>Bacteria</taxon>
        <taxon>Bacillati</taxon>
        <taxon>Actinomycetota</taxon>
        <taxon>Actinomycetes</taxon>
        <taxon>Micrococcales</taxon>
        <taxon>Microbacteriaceae</taxon>
        <taxon>Microbacterium</taxon>
    </lineage>
</organism>
<evidence type="ECO:0000256" key="1">
    <source>
        <dbReference type="SAM" id="MobiDB-lite"/>
    </source>
</evidence>
<dbReference type="PROSITE" id="PS51677">
    <property type="entry name" value="NODB"/>
    <property type="match status" value="1"/>
</dbReference>